<proteinExistence type="predicted"/>
<protein>
    <submittedName>
        <fullName evidence="1">Uncharacterized protein</fullName>
    </submittedName>
</protein>
<name>A0ABN9SFV1_9DINO</name>
<sequence>MAANIYMLDEMQKMMRIPFWSPEIGPNGSWLPMYVNVQPCGSGLYSGTFPTIAECKAELKRSLSWISELTVEPELYYIKIPPQGEAMPTVPVPEGDHPLADEWVVNDRTALYIITSLPEFGYPLECDMMQNREGEKKDAKDSVKDVTIPESDTSSIKGWVHAKSAKDTQKQQFSIDEVYKLGVAAGMQKQMEAASSSA</sequence>
<organism evidence="1 2">
    <name type="scientific">Prorocentrum cordatum</name>
    <dbReference type="NCBI Taxonomy" id="2364126"/>
    <lineage>
        <taxon>Eukaryota</taxon>
        <taxon>Sar</taxon>
        <taxon>Alveolata</taxon>
        <taxon>Dinophyceae</taxon>
        <taxon>Prorocentrales</taxon>
        <taxon>Prorocentraceae</taxon>
        <taxon>Prorocentrum</taxon>
    </lineage>
</organism>
<dbReference type="EMBL" id="CAUYUJ010011057">
    <property type="protein sequence ID" value="CAK0830862.1"/>
    <property type="molecule type" value="Genomic_DNA"/>
</dbReference>
<keyword evidence="2" id="KW-1185">Reference proteome</keyword>
<gene>
    <name evidence="1" type="ORF">PCOR1329_LOCUS29369</name>
</gene>
<reference evidence="1" key="1">
    <citation type="submission" date="2023-10" db="EMBL/GenBank/DDBJ databases">
        <authorList>
            <person name="Chen Y."/>
            <person name="Shah S."/>
            <person name="Dougan E. K."/>
            <person name="Thang M."/>
            <person name="Chan C."/>
        </authorList>
    </citation>
    <scope>NUCLEOTIDE SEQUENCE [LARGE SCALE GENOMIC DNA]</scope>
</reference>
<evidence type="ECO:0000313" key="2">
    <source>
        <dbReference type="Proteomes" id="UP001189429"/>
    </source>
</evidence>
<evidence type="ECO:0000313" key="1">
    <source>
        <dbReference type="EMBL" id="CAK0830862.1"/>
    </source>
</evidence>
<accession>A0ABN9SFV1</accession>
<dbReference type="Proteomes" id="UP001189429">
    <property type="component" value="Unassembled WGS sequence"/>
</dbReference>
<comment type="caution">
    <text evidence="1">The sequence shown here is derived from an EMBL/GenBank/DDBJ whole genome shotgun (WGS) entry which is preliminary data.</text>
</comment>